<comment type="caution">
    <text evidence="4">The sequence shown here is derived from an EMBL/GenBank/DDBJ whole genome shotgun (WGS) entry which is preliminary data.</text>
</comment>
<evidence type="ECO:0000256" key="2">
    <source>
        <dbReference type="PROSITE-ProRule" id="PRU00169"/>
    </source>
</evidence>
<dbReference type="PANTHER" id="PTHR44591">
    <property type="entry name" value="STRESS RESPONSE REGULATOR PROTEIN 1"/>
    <property type="match status" value="1"/>
</dbReference>
<evidence type="ECO:0000259" key="3">
    <source>
        <dbReference type="PROSITE" id="PS50110"/>
    </source>
</evidence>
<dbReference type="GO" id="GO:0000160">
    <property type="term" value="P:phosphorelay signal transduction system"/>
    <property type="evidence" value="ECO:0007669"/>
    <property type="project" value="InterPro"/>
</dbReference>
<evidence type="ECO:0000313" key="4">
    <source>
        <dbReference type="EMBL" id="KFE68051.1"/>
    </source>
</evidence>
<dbReference type="Proteomes" id="UP000028725">
    <property type="component" value="Unassembled WGS sequence"/>
</dbReference>
<reference evidence="4 5" key="1">
    <citation type="submission" date="2014-04" db="EMBL/GenBank/DDBJ databases">
        <title>Genome assembly of Hyalangium minutum DSM 14724.</title>
        <authorList>
            <person name="Sharma G."/>
            <person name="Subramanian S."/>
        </authorList>
    </citation>
    <scope>NUCLEOTIDE SEQUENCE [LARGE SCALE GENOMIC DNA]</scope>
    <source>
        <strain evidence="4 5">DSM 14724</strain>
    </source>
</reference>
<organism evidence="4 5">
    <name type="scientific">Hyalangium minutum</name>
    <dbReference type="NCBI Taxonomy" id="394096"/>
    <lineage>
        <taxon>Bacteria</taxon>
        <taxon>Pseudomonadati</taxon>
        <taxon>Myxococcota</taxon>
        <taxon>Myxococcia</taxon>
        <taxon>Myxococcales</taxon>
        <taxon>Cystobacterineae</taxon>
        <taxon>Archangiaceae</taxon>
        <taxon>Hyalangium</taxon>
    </lineage>
</organism>
<dbReference type="OrthoDB" id="9800029at2"/>
<feature type="modified residue" description="4-aspartylphosphate" evidence="2">
    <location>
        <position position="54"/>
    </location>
</feature>
<name>A0A085WK38_9BACT</name>
<dbReference type="InterPro" id="IPR050595">
    <property type="entry name" value="Bact_response_regulator"/>
</dbReference>
<dbReference type="InterPro" id="IPR001789">
    <property type="entry name" value="Sig_transdc_resp-reg_receiver"/>
</dbReference>
<dbReference type="SUPFAM" id="SSF52172">
    <property type="entry name" value="CheY-like"/>
    <property type="match status" value="1"/>
</dbReference>
<proteinExistence type="predicted"/>
<dbReference type="Gene3D" id="3.40.50.2300">
    <property type="match status" value="1"/>
</dbReference>
<dbReference type="EMBL" id="JMCB01000006">
    <property type="protein sequence ID" value="KFE68051.1"/>
    <property type="molecule type" value="Genomic_DNA"/>
</dbReference>
<dbReference type="InterPro" id="IPR011006">
    <property type="entry name" value="CheY-like_superfamily"/>
</dbReference>
<dbReference type="PANTHER" id="PTHR44591:SF3">
    <property type="entry name" value="RESPONSE REGULATORY DOMAIN-CONTAINING PROTEIN"/>
    <property type="match status" value="1"/>
</dbReference>
<dbReference type="AlphaFoldDB" id="A0A085WK38"/>
<evidence type="ECO:0000313" key="5">
    <source>
        <dbReference type="Proteomes" id="UP000028725"/>
    </source>
</evidence>
<keyword evidence="5" id="KW-1185">Reference proteome</keyword>
<evidence type="ECO:0000256" key="1">
    <source>
        <dbReference type="ARBA" id="ARBA00022553"/>
    </source>
</evidence>
<protein>
    <submittedName>
        <fullName evidence="4">Response regulator</fullName>
    </submittedName>
</protein>
<sequence length="143" mass="16316">MNERLTVLVVDDEHPVLITAAAVLSEDFRVLTAPDATEALRLMERNSVDVLCTDFNMPGRNGIQLLREAMARQPHMSGVLVTGHAEYLEKRDKYEMQGLYYLLIKPYEPQRLIEIVQRAAESARLKRVMSSLTTELGAWKRVM</sequence>
<feature type="domain" description="Response regulatory" evidence="3">
    <location>
        <begin position="6"/>
        <end position="120"/>
    </location>
</feature>
<dbReference type="Pfam" id="PF00072">
    <property type="entry name" value="Response_reg"/>
    <property type="match status" value="1"/>
</dbReference>
<keyword evidence="1 2" id="KW-0597">Phosphoprotein</keyword>
<dbReference type="SMART" id="SM00448">
    <property type="entry name" value="REC"/>
    <property type="match status" value="1"/>
</dbReference>
<dbReference type="STRING" id="394096.DB31_7288"/>
<gene>
    <name evidence="4" type="ORF">DB31_7288</name>
</gene>
<dbReference type="RefSeq" id="WP_044188494.1">
    <property type="nucleotide sequence ID" value="NZ_JMCB01000006.1"/>
</dbReference>
<dbReference type="PROSITE" id="PS50110">
    <property type="entry name" value="RESPONSE_REGULATORY"/>
    <property type="match status" value="1"/>
</dbReference>
<accession>A0A085WK38</accession>